<evidence type="ECO:0000313" key="1">
    <source>
        <dbReference type="EMBL" id="RZD16883.1"/>
    </source>
</evidence>
<dbReference type="Gene3D" id="3.30.2310.20">
    <property type="entry name" value="RelE-like"/>
    <property type="match status" value="1"/>
</dbReference>
<dbReference type="SUPFAM" id="SSF143011">
    <property type="entry name" value="RelE-like"/>
    <property type="match status" value="1"/>
</dbReference>
<comment type="caution">
    <text evidence="1">The sequence shown here is derived from an EMBL/GenBank/DDBJ whole genome shotgun (WGS) entry which is preliminary data.</text>
</comment>
<dbReference type="EMBL" id="SGBC01000001">
    <property type="protein sequence ID" value="RZD16883.1"/>
    <property type="molecule type" value="Genomic_DNA"/>
</dbReference>
<evidence type="ECO:0000313" key="2">
    <source>
        <dbReference type="Proteomes" id="UP000316562"/>
    </source>
</evidence>
<sequence length="90" mass="10680">MFKLIFTESYFKKEKTFLRKHDELTDKYKNILKLLELNPKHPSLKLHKLQGKFQDNYAVSLTYSYRILLSFAVVENKIILIDIGSHGDVY</sequence>
<reference evidence="1 2" key="1">
    <citation type="journal article" date="2019" name="ISME J.">
        <title>Insights into ecological role of a new deltaproteobacterial order Candidatus Acidulodesulfobacterales by metagenomics and metatranscriptomics.</title>
        <authorList>
            <person name="Tan S."/>
            <person name="Liu J."/>
            <person name="Fang Y."/>
            <person name="Hedlund B.P."/>
            <person name="Lian Z.H."/>
            <person name="Huang L.Y."/>
            <person name="Li J.T."/>
            <person name="Huang L.N."/>
            <person name="Li W.J."/>
            <person name="Jiang H.C."/>
            <person name="Dong H.L."/>
            <person name="Shu W.S."/>
        </authorList>
    </citation>
    <scope>NUCLEOTIDE SEQUENCE [LARGE SCALE GENOMIC DNA]</scope>
    <source>
        <strain evidence="1">AP2</strain>
    </source>
</reference>
<dbReference type="AlphaFoldDB" id="A0A519BHY4"/>
<protein>
    <submittedName>
        <fullName evidence="1">Plasmid stabilization protein</fullName>
    </submittedName>
</protein>
<dbReference type="Proteomes" id="UP000316562">
    <property type="component" value="Unassembled WGS sequence"/>
</dbReference>
<accession>A0A519BHY4</accession>
<dbReference type="InterPro" id="IPR035093">
    <property type="entry name" value="RelE/ParE_toxin_dom_sf"/>
</dbReference>
<organism evidence="1 2">
    <name type="scientific">Acididesulfobacter guangdongensis</name>
    <dbReference type="NCBI Taxonomy" id="2597225"/>
    <lineage>
        <taxon>Bacteria</taxon>
        <taxon>Deltaproteobacteria</taxon>
        <taxon>Candidatus Acidulodesulfobacterales</taxon>
        <taxon>Candidatus Acididesulfobacter</taxon>
    </lineage>
</organism>
<gene>
    <name evidence="1" type="ORF">EVJ46_01195</name>
</gene>
<proteinExistence type="predicted"/>
<name>A0A519BHY4_ACIG2</name>